<evidence type="ECO:0000259" key="1">
    <source>
        <dbReference type="Pfam" id="PF10686"/>
    </source>
</evidence>
<dbReference type="Proteomes" id="UP000014321">
    <property type="component" value="Segment"/>
</dbReference>
<evidence type="ECO:0000313" key="2">
    <source>
        <dbReference type="EMBL" id="AGI61832.1"/>
    </source>
</evidence>
<dbReference type="EMBL" id="KC438283">
    <property type="protein sequence ID" value="AGI61832.1"/>
    <property type="molecule type" value="Genomic_DNA"/>
</dbReference>
<keyword evidence="3" id="KW-1185">Reference proteome</keyword>
<gene>
    <name evidence="2" type="ORF">VCO139_0001</name>
</gene>
<proteinExistence type="predicted"/>
<accession>R9R4H8</accession>
<protein>
    <recommendedName>
        <fullName evidence="1">YspA cpYpsA-related SLOG domain-containing protein</fullName>
    </recommendedName>
</protein>
<organism evidence="2 3">
    <name type="scientific">Vibrio phage VCO139</name>
    <dbReference type="NCBI Taxonomy" id="1283073"/>
    <lineage>
        <taxon>Viruses</taxon>
        <taxon>Duplodnaviria</taxon>
        <taxon>Heunggongvirae</taxon>
        <taxon>Uroviricota</taxon>
        <taxon>Caudoviricetes</taxon>
        <taxon>Schitoviridae</taxon>
        <taxon>Pacinivirus</taxon>
        <taxon>Pacinivirus VCO139</taxon>
    </lineage>
</organism>
<dbReference type="InterPro" id="IPR019627">
    <property type="entry name" value="YAcAr"/>
</dbReference>
<name>R9R4H8_9CAUD</name>
<reference evidence="2 3" key="1">
    <citation type="journal article" date="2013" name="Virol. J.">
        <title>Whole genome sequencing and comparative genomic analyses of two Vibrio cholerae O139 Bengal-specific Podoviruses to other N4-like phages reveal extensive genetic diversity.</title>
        <authorList>
            <person name="Fouts D.E."/>
            <person name="Klumpp J."/>
            <person name="Bishop-Lilly K.A."/>
            <person name="Rajavel M."/>
            <person name="Willner K.M."/>
            <person name="Butani A."/>
            <person name="Henry M."/>
            <person name="Biswas B."/>
            <person name="Li M."/>
            <person name="Albert M.J."/>
            <person name="Loessner M.J."/>
            <person name="Calendar R."/>
            <person name="Sozhamannan S."/>
        </authorList>
    </citation>
    <scope>NUCLEOTIDE SEQUENCE [LARGE SCALE GENOMIC DNA]</scope>
</reference>
<sequence>MTTQHVIIAGGRDFTDTALMRSTLISLVEEGWLDSEPVILCGMAKGADLTAFNLCKHEFNLNVLEYPADWKDLSEPCLIKHNRYGAYNALAGMKRNIQMAMDADSLVAFWDGKSHGTKDMIDTMVKLGKHVKVINY</sequence>
<feature type="domain" description="YspA cpYpsA-related SLOG" evidence="1">
    <location>
        <begin position="6"/>
        <end position="71"/>
    </location>
</feature>
<dbReference type="Pfam" id="PF10686">
    <property type="entry name" value="YAcAr"/>
    <property type="match status" value="1"/>
</dbReference>
<evidence type="ECO:0000313" key="3">
    <source>
        <dbReference type="Proteomes" id="UP000014321"/>
    </source>
</evidence>